<organism evidence="8 9">
    <name type="scientific">Helicobacter japonicus</name>
    <dbReference type="NCBI Taxonomy" id="425400"/>
    <lineage>
        <taxon>Bacteria</taxon>
        <taxon>Pseudomonadati</taxon>
        <taxon>Campylobacterota</taxon>
        <taxon>Epsilonproteobacteria</taxon>
        <taxon>Campylobacterales</taxon>
        <taxon>Helicobacteraceae</taxon>
        <taxon>Helicobacter</taxon>
    </lineage>
</organism>
<comment type="function">
    <text evidence="7">Specifically methylates the N4 position of cytidine in position 1402 (C1402) of 16S rRNA.</text>
</comment>
<sequence>MSKHFSVLKNELLQSFAWQGGVLIDCTLGYGGHSLAFLESSPDTQIYAFDRDSSALALAQERLQEYASHIHFYHSAFSYAIPSLDDAILAKSRGIIADIGVSSMQLDDMHRGFGFASLNLDMRMDTRTELSAQKVLNSYSPTRLEEIFRIYGEITQSKKLTHIIVESREKKLFESCVELSELIERHFPRTSGIHPATLAFQALRIEVNDELNELRALLQSIEEAYRKGVLYNCKVGIISFHSLEDRIIKQCFKQWSKSCICAKESYKCECGNNHALGEILTKKPITPTQEEIKQNKRSRSAKLRIFALGESNE</sequence>
<feature type="binding site" evidence="7">
    <location>
        <position position="50"/>
    </location>
    <ligand>
        <name>S-adenosyl-L-methionine</name>
        <dbReference type="ChEBI" id="CHEBI:59789"/>
    </ligand>
</feature>
<evidence type="ECO:0000313" key="8">
    <source>
        <dbReference type="EMBL" id="TLE00523.1"/>
    </source>
</evidence>
<keyword evidence="9" id="KW-1185">Reference proteome</keyword>
<evidence type="ECO:0000256" key="3">
    <source>
        <dbReference type="ARBA" id="ARBA00022552"/>
    </source>
</evidence>
<comment type="subcellular location">
    <subcellularLocation>
        <location evidence="7">Cytoplasm</location>
    </subcellularLocation>
</comment>
<dbReference type="Pfam" id="PF01795">
    <property type="entry name" value="Methyltransf_5"/>
    <property type="match status" value="1"/>
</dbReference>
<dbReference type="EC" id="2.1.1.199" evidence="7"/>
<evidence type="ECO:0000256" key="1">
    <source>
        <dbReference type="ARBA" id="ARBA00010396"/>
    </source>
</evidence>
<dbReference type="NCBIfam" id="TIGR00006">
    <property type="entry name" value="16S rRNA (cytosine(1402)-N(4))-methyltransferase RsmH"/>
    <property type="match status" value="1"/>
</dbReference>
<keyword evidence="4 7" id="KW-0489">Methyltransferase</keyword>
<dbReference type="PANTHER" id="PTHR11265:SF0">
    <property type="entry name" value="12S RRNA N4-METHYLCYTIDINE METHYLTRANSFERASE"/>
    <property type="match status" value="1"/>
</dbReference>
<keyword evidence="6 7" id="KW-0949">S-adenosyl-L-methionine</keyword>
<evidence type="ECO:0000256" key="4">
    <source>
        <dbReference type="ARBA" id="ARBA00022603"/>
    </source>
</evidence>
<evidence type="ECO:0000313" key="9">
    <source>
        <dbReference type="Proteomes" id="UP000029707"/>
    </source>
</evidence>
<dbReference type="AlphaFoldDB" id="A0A4V6I3M3"/>
<proteinExistence type="inferred from homology"/>
<feature type="binding site" evidence="7">
    <location>
        <position position="77"/>
    </location>
    <ligand>
        <name>S-adenosyl-L-methionine</name>
        <dbReference type="ChEBI" id="CHEBI:59789"/>
    </ligand>
</feature>
<dbReference type="Proteomes" id="UP000029707">
    <property type="component" value="Unassembled WGS sequence"/>
</dbReference>
<dbReference type="GO" id="GO:0071424">
    <property type="term" value="F:rRNA (cytosine-N4-)-methyltransferase activity"/>
    <property type="evidence" value="ECO:0007669"/>
    <property type="project" value="UniProtKB-UniRule"/>
</dbReference>
<dbReference type="EMBL" id="JRMQ02000011">
    <property type="protein sequence ID" value="TLE00523.1"/>
    <property type="molecule type" value="Genomic_DNA"/>
</dbReference>
<name>A0A4V6I3M3_9HELI</name>
<dbReference type="HAMAP" id="MF_01007">
    <property type="entry name" value="16SrRNA_methyltr_H"/>
    <property type="match status" value="1"/>
</dbReference>
<evidence type="ECO:0000256" key="6">
    <source>
        <dbReference type="ARBA" id="ARBA00022691"/>
    </source>
</evidence>
<dbReference type="OrthoDB" id="9806637at2"/>
<dbReference type="STRING" id="425400.LS65_08315"/>
<dbReference type="SUPFAM" id="SSF81799">
    <property type="entry name" value="Putative methyltransferase TM0872, insert domain"/>
    <property type="match status" value="1"/>
</dbReference>
<evidence type="ECO:0000256" key="7">
    <source>
        <dbReference type="HAMAP-Rule" id="MF_01007"/>
    </source>
</evidence>
<gene>
    <name evidence="7 8" type="primary">rsmH</name>
    <name evidence="8" type="ORF">LS65_007465</name>
</gene>
<keyword evidence="5 7" id="KW-0808">Transferase</keyword>
<dbReference type="InterPro" id="IPR029063">
    <property type="entry name" value="SAM-dependent_MTases_sf"/>
</dbReference>
<keyword evidence="3 7" id="KW-0698">rRNA processing</keyword>
<dbReference type="Gene3D" id="1.10.150.170">
    <property type="entry name" value="Putative methyltransferase TM0872, insert domain"/>
    <property type="match status" value="1"/>
</dbReference>
<keyword evidence="2 7" id="KW-0963">Cytoplasm</keyword>
<dbReference type="PIRSF" id="PIRSF004486">
    <property type="entry name" value="MraW"/>
    <property type="match status" value="1"/>
</dbReference>
<dbReference type="InterPro" id="IPR002903">
    <property type="entry name" value="RsmH"/>
</dbReference>
<accession>A0A4V6I3M3</accession>
<dbReference type="PANTHER" id="PTHR11265">
    <property type="entry name" value="S-ADENOSYL-METHYLTRANSFERASE MRAW"/>
    <property type="match status" value="1"/>
</dbReference>
<reference evidence="8 9" key="1">
    <citation type="journal article" date="2014" name="Genome Announc.">
        <title>Draft genome sequences of eight enterohepatic helicobacter species isolated from both laboratory and wild rodents.</title>
        <authorList>
            <person name="Sheh A."/>
            <person name="Shen Z."/>
            <person name="Fox J.G."/>
        </authorList>
    </citation>
    <scope>NUCLEOTIDE SEQUENCE [LARGE SCALE GENOMIC DNA]</scope>
    <source>
        <strain evidence="8 9">MIT 01-6451</strain>
    </source>
</reference>
<evidence type="ECO:0000256" key="2">
    <source>
        <dbReference type="ARBA" id="ARBA00022490"/>
    </source>
</evidence>
<comment type="caution">
    <text evidence="8">The sequence shown here is derived from an EMBL/GenBank/DDBJ whole genome shotgun (WGS) entry which is preliminary data.</text>
</comment>
<comment type="catalytic activity">
    <reaction evidence="7">
        <text>cytidine(1402) in 16S rRNA + S-adenosyl-L-methionine = N(4)-methylcytidine(1402) in 16S rRNA + S-adenosyl-L-homocysteine + H(+)</text>
        <dbReference type="Rhea" id="RHEA:42928"/>
        <dbReference type="Rhea" id="RHEA-COMP:10286"/>
        <dbReference type="Rhea" id="RHEA-COMP:10287"/>
        <dbReference type="ChEBI" id="CHEBI:15378"/>
        <dbReference type="ChEBI" id="CHEBI:57856"/>
        <dbReference type="ChEBI" id="CHEBI:59789"/>
        <dbReference type="ChEBI" id="CHEBI:74506"/>
        <dbReference type="ChEBI" id="CHEBI:82748"/>
        <dbReference type="EC" id="2.1.1.199"/>
    </reaction>
</comment>
<feature type="binding site" evidence="7">
    <location>
        <begin position="31"/>
        <end position="33"/>
    </location>
    <ligand>
        <name>S-adenosyl-L-methionine</name>
        <dbReference type="ChEBI" id="CHEBI:59789"/>
    </ligand>
</feature>
<dbReference type="RefSeq" id="WP_034362985.1">
    <property type="nucleotide sequence ID" value="NZ_CAJUDB010000018.1"/>
</dbReference>
<dbReference type="SUPFAM" id="SSF53335">
    <property type="entry name" value="S-adenosyl-L-methionine-dependent methyltransferases"/>
    <property type="match status" value="1"/>
</dbReference>
<dbReference type="GO" id="GO:0070475">
    <property type="term" value="P:rRNA base methylation"/>
    <property type="evidence" value="ECO:0007669"/>
    <property type="project" value="UniProtKB-UniRule"/>
</dbReference>
<dbReference type="GeneID" id="82322154"/>
<feature type="binding site" evidence="7">
    <location>
        <position position="98"/>
    </location>
    <ligand>
        <name>S-adenosyl-L-methionine</name>
        <dbReference type="ChEBI" id="CHEBI:59789"/>
    </ligand>
</feature>
<dbReference type="InterPro" id="IPR023397">
    <property type="entry name" value="SAM-dep_MeTrfase_MraW_recog"/>
</dbReference>
<feature type="binding site" evidence="7">
    <location>
        <position position="105"/>
    </location>
    <ligand>
        <name>S-adenosyl-L-methionine</name>
        <dbReference type="ChEBI" id="CHEBI:59789"/>
    </ligand>
</feature>
<dbReference type="Gene3D" id="3.40.50.150">
    <property type="entry name" value="Vaccinia Virus protein VP39"/>
    <property type="match status" value="1"/>
</dbReference>
<protein>
    <recommendedName>
        <fullName evidence="7">Ribosomal RNA small subunit methyltransferase H</fullName>
        <ecNumber evidence="7">2.1.1.199</ecNumber>
    </recommendedName>
    <alternativeName>
        <fullName evidence="7">16S rRNA m(4)C1402 methyltransferase</fullName>
    </alternativeName>
    <alternativeName>
        <fullName evidence="7">rRNA (cytosine-N(4)-)-methyltransferase RsmH</fullName>
    </alternativeName>
</protein>
<evidence type="ECO:0000256" key="5">
    <source>
        <dbReference type="ARBA" id="ARBA00022679"/>
    </source>
</evidence>
<comment type="similarity">
    <text evidence="1 7">Belongs to the methyltransferase superfamily. RsmH family.</text>
</comment>
<dbReference type="GO" id="GO:0005737">
    <property type="term" value="C:cytoplasm"/>
    <property type="evidence" value="ECO:0007669"/>
    <property type="project" value="UniProtKB-SubCell"/>
</dbReference>